<dbReference type="OrthoDB" id="7481291at2759"/>
<dbReference type="InterPro" id="IPR010625">
    <property type="entry name" value="CHCH"/>
</dbReference>
<proteinExistence type="predicted"/>
<evidence type="ECO:0000256" key="7">
    <source>
        <dbReference type="ARBA" id="ARBA00023010"/>
    </source>
</evidence>
<dbReference type="STRING" id="683960.A0A1E3P378"/>
<dbReference type="RefSeq" id="XP_019038871.1">
    <property type="nucleotide sequence ID" value="XM_019180959.1"/>
</dbReference>
<dbReference type="GeneID" id="30198205"/>
<comment type="cofactor">
    <cofactor evidence="1">
        <name>Cu(2+)</name>
        <dbReference type="ChEBI" id="CHEBI:29036"/>
    </cofactor>
</comment>
<evidence type="ECO:0000256" key="3">
    <source>
        <dbReference type="ARBA" id="ARBA00013714"/>
    </source>
</evidence>
<keyword evidence="5" id="KW-0653">Protein transport</keyword>
<gene>
    <name evidence="13" type="ORF">WICANDRAFT_22698</name>
</gene>
<keyword evidence="14" id="KW-1185">Reference proteome</keyword>
<keyword evidence="7" id="KW-0811">Translocation</keyword>
<dbReference type="EMBL" id="KV454210">
    <property type="protein sequence ID" value="ODQ59664.1"/>
    <property type="molecule type" value="Genomic_DNA"/>
</dbReference>
<evidence type="ECO:0000256" key="2">
    <source>
        <dbReference type="ARBA" id="ARBA00004164"/>
    </source>
</evidence>
<dbReference type="PANTHER" id="PTHR21622">
    <property type="entry name" value="COILED-COIL-HELIX-COILED-COIL-HELIX DOMAIN CONTAINING 4"/>
    <property type="match status" value="1"/>
</dbReference>
<name>A0A1E3P378_WICAA</name>
<keyword evidence="6" id="KW-0560">Oxidoreductase</keyword>
<accession>A0A1E3P378</accession>
<comment type="subcellular location">
    <subcellularLocation>
        <location evidence="2">Mitochondrion inner membrane</location>
        <topology evidence="2">Single-pass type II membrane protein</topology>
        <orientation evidence="2">Intermembrane side</orientation>
    </subcellularLocation>
</comment>
<evidence type="ECO:0000256" key="11">
    <source>
        <dbReference type="ARBA" id="ARBA00033150"/>
    </source>
</evidence>
<dbReference type="Proteomes" id="UP000094112">
    <property type="component" value="Unassembled WGS sequence"/>
</dbReference>
<dbReference type="GO" id="GO:0045041">
    <property type="term" value="P:protein import into mitochondrial intermembrane space"/>
    <property type="evidence" value="ECO:0007669"/>
    <property type="project" value="InterPro"/>
</dbReference>
<keyword evidence="8" id="KW-0496">Mitochondrion</keyword>
<evidence type="ECO:0000256" key="4">
    <source>
        <dbReference type="ARBA" id="ARBA00022448"/>
    </source>
</evidence>
<sequence>GEINWDCPCLGGMANGPCGEEFKEAFSCFIYSEADPKGFDCIEKFKNMQTCFRKYPDIYSE</sequence>
<dbReference type="PROSITE" id="PS51808">
    <property type="entry name" value="CHCH"/>
    <property type="match status" value="1"/>
</dbReference>
<dbReference type="Gene3D" id="1.10.287.2900">
    <property type="match status" value="1"/>
</dbReference>
<keyword evidence="9" id="KW-1015">Disulfide bond</keyword>
<feature type="domain" description="CHCH" evidence="12">
    <location>
        <begin position="18"/>
        <end position="54"/>
    </location>
</feature>
<dbReference type="GO" id="GO:0005743">
    <property type="term" value="C:mitochondrial inner membrane"/>
    <property type="evidence" value="ECO:0007669"/>
    <property type="project" value="UniProtKB-SubCell"/>
</dbReference>
<dbReference type="InterPro" id="IPR039289">
    <property type="entry name" value="CHCHD4"/>
</dbReference>
<dbReference type="GO" id="GO:0015035">
    <property type="term" value="F:protein-disulfide reductase activity"/>
    <property type="evidence" value="ECO:0007669"/>
    <property type="project" value="InterPro"/>
</dbReference>
<dbReference type="AlphaFoldDB" id="A0A1E3P378"/>
<evidence type="ECO:0000256" key="8">
    <source>
        <dbReference type="ARBA" id="ARBA00023128"/>
    </source>
</evidence>
<keyword evidence="10" id="KW-0676">Redox-active center</keyword>
<dbReference type="PANTHER" id="PTHR21622:SF0">
    <property type="entry name" value="COILED-COIL-HELIX-COILED-COIL-HELIX DOMAIN CONTAINING 4"/>
    <property type="match status" value="1"/>
</dbReference>
<evidence type="ECO:0000256" key="6">
    <source>
        <dbReference type="ARBA" id="ARBA00023002"/>
    </source>
</evidence>
<keyword evidence="4" id="KW-0813">Transport</keyword>
<evidence type="ECO:0000259" key="12">
    <source>
        <dbReference type="Pfam" id="PF06747"/>
    </source>
</evidence>
<evidence type="ECO:0000313" key="14">
    <source>
        <dbReference type="Proteomes" id="UP000094112"/>
    </source>
</evidence>
<feature type="non-terminal residue" evidence="13">
    <location>
        <position position="61"/>
    </location>
</feature>
<evidence type="ECO:0000313" key="13">
    <source>
        <dbReference type="EMBL" id="ODQ59664.1"/>
    </source>
</evidence>
<dbReference type="GO" id="GO:0005758">
    <property type="term" value="C:mitochondrial intermembrane space"/>
    <property type="evidence" value="ECO:0007669"/>
    <property type="project" value="TreeGrafter"/>
</dbReference>
<reference evidence="13 14" key="1">
    <citation type="journal article" date="2016" name="Proc. Natl. Acad. Sci. U.S.A.">
        <title>Comparative genomics of biotechnologically important yeasts.</title>
        <authorList>
            <person name="Riley R."/>
            <person name="Haridas S."/>
            <person name="Wolfe K.H."/>
            <person name="Lopes M.R."/>
            <person name="Hittinger C.T."/>
            <person name="Goeker M."/>
            <person name="Salamov A.A."/>
            <person name="Wisecaver J.H."/>
            <person name="Long T.M."/>
            <person name="Calvey C.H."/>
            <person name="Aerts A.L."/>
            <person name="Barry K.W."/>
            <person name="Choi C."/>
            <person name="Clum A."/>
            <person name="Coughlan A.Y."/>
            <person name="Deshpande S."/>
            <person name="Douglass A.P."/>
            <person name="Hanson S.J."/>
            <person name="Klenk H.-P."/>
            <person name="LaButti K.M."/>
            <person name="Lapidus A."/>
            <person name="Lindquist E.A."/>
            <person name="Lipzen A.M."/>
            <person name="Meier-Kolthoff J.P."/>
            <person name="Ohm R.A."/>
            <person name="Otillar R.P."/>
            <person name="Pangilinan J.L."/>
            <person name="Peng Y."/>
            <person name="Rokas A."/>
            <person name="Rosa C.A."/>
            <person name="Scheuner C."/>
            <person name="Sibirny A.A."/>
            <person name="Slot J.C."/>
            <person name="Stielow J.B."/>
            <person name="Sun H."/>
            <person name="Kurtzman C.P."/>
            <person name="Blackwell M."/>
            <person name="Grigoriev I.V."/>
            <person name="Jeffries T.W."/>
        </authorList>
    </citation>
    <scope>NUCLEOTIDE SEQUENCE [LARGE SCALE GENOMIC DNA]</scope>
    <source>
        <strain evidence="14">ATCC 58044 / CBS 1984 / NCYC 433 / NRRL Y-366-8</strain>
    </source>
</reference>
<evidence type="ECO:0000256" key="5">
    <source>
        <dbReference type="ARBA" id="ARBA00022927"/>
    </source>
</evidence>
<feature type="non-terminal residue" evidence="13">
    <location>
        <position position="1"/>
    </location>
</feature>
<protein>
    <recommendedName>
        <fullName evidence="3">Mitochondrial intermembrane space import and assembly protein 40</fullName>
    </recommendedName>
    <alternativeName>
        <fullName evidence="11">Mitochondrial import inner membrane translocase TIM40</fullName>
    </alternativeName>
</protein>
<evidence type="ECO:0000256" key="1">
    <source>
        <dbReference type="ARBA" id="ARBA00001973"/>
    </source>
</evidence>
<evidence type="ECO:0000256" key="9">
    <source>
        <dbReference type="ARBA" id="ARBA00023157"/>
    </source>
</evidence>
<evidence type="ECO:0000256" key="10">
    <source>
        <dbReference type="ARBA" id="ARBA00023284"/>
    </source>
</evidence>
<dbReference type="Pfam" id="PF06747">
    <property type="entry name" value="CHCH"/>
    <property type="match status" value="1"/>
</dbReference>
<organism evidence="13 14">
    <name type="scientific">Wickerhamomyces anomalus (strain ATCC 58044 / CBS 1984 / NCYC 433 / NRRL Y-366-8)</name>
    <name type="common">Yeast</name>
    <name type="synonym">Hansenula anomala</name>
    <dbReference type="NCBI Taxonomy" id="683960"/>
    <lineage>
        <taxon>Eukaryota</taxon>
        <taxon>Fungi</taxon>
        <taxon>Dikarya</taxon>
        <taxon>Ascomycota</taxon>
        <taxon>Saccharomycotina</taxon>
        <taxon>Saccharomycetes</taxon>
        <taxon>Phaffomycetales</taxon>
        <taxon>Wickerhamomycetaceae</taxon>
        <taxon>Wickerhamomyces</taxon>
    </lineage>
</organism>